<feature type="non-terminal residue" evidence="9">
    <location>
        <position position="422"/>
    </location>
</feature>
<dbReference type="CDD" id="cd00567">
    <property type="entry name" value="ACAD"/>
    <property type="match status" value="1"/>
</dbReference>
<evidence type="ECO:0000256" key="6">
    <source>
        <dbReference type="SAM" id="Phobius"/>
    </source>
</evidence>
<evidence type="ECO:0000259" key="7">
    <source>
        <dbReference type="Pfam" id="PF00441"/>
    </source>
</evidence>
<keyword evidence="6" id="KW-0812">Transmembrane</keyword>
<dbReference type="Pfam" id="PF00441">
    <property type="entry name" value="Acyl-CoA_dh_1"/>
    <property type="match status" value="1"/>
</dbReference>
<dbReference type="Gene3D" id="1.10.540.10">
    <property type="entry name" value="Acyl-CoA dehydrogenase/oxidase, N-terminal domain"/>
    <property type="match status" value="1"/>
</dbReference>
<organism evidence="9 10">
    <name type="scientific">Streptomyces solincola</name>
    <dbReference type="NCBI Taxonomy" id="2100817"/>
    <lineage>
        <taxon>Bacteria</taxon>
        <taxon>Bacillati</taxon>
        <taxon>Actinomycetota</taxon>
        <taxon>Actinomycetes</taxon>
        <taxon>Kitasatosporales</taxon>
        <taxon>Streptomycetaceae</taxon>
        <taxon>Streptomyces</taxon>
    </lineage>
</organism>
<dbReference type="SUPFAM" id="SSF56645">
    <property type="entry name" value="Acyl-CoA dehydrogenase NM domain-like"/>
    <property type="match status" value="1"/>
</dbReference>
<proteinExistence type="inferred from homology"/>
<feature type="region of interest" description="Disordered" evidence="5">
    <location>
        <begin position="400"/>
        <end position="422"/>
    </location>
</feature>
<evidence type="ECO:0000259" key="8">
    <source>
        <dbReference type="Pfam" id="PF02771"/>
    </source>
</evidence>
<keyword evidence="3" id="KW-0285">Flavoprotein</keyword>
<keyword evidence="6" id="KW-1133">Transmembrane helix</keyword>
<comment type="cofactor">
    <cofactor evidence="1">
        <name>FAD</name>
        <dbReference type="ChEBI" id="CHEBI:57692"/>
    </cofactor>
</comment>
<dbReference type="InterPro" id="IPR013786">
    <property type="entry name" value="AcylCoA_DH/ox_N"/>
</dbReference>
<dbReference type="Proteomes" id="UP000239322">
    <property type="component" value="Unassembled WGS sequence"/>
</dbReference>
<evidence type="ECO:0000256" key="4">
    <source>
        <dbReference type="ARBA" id="ARBA00022827"/>
    </source>
</evidence>
<keyword evidence="6" id="KW-0472">Membrane</keyword>
<feature type="domain" description="Acyl-CoA dehydrogenase/oxidase C-terminal" evidence="7">
    <location>
        <begin position="256"/>
        <end position="386"/>
    </location>
</feature>
<dbReference type="SUPFAM" id="SSF47203">
    <property type="entry name" value="Acyl-CoA dehydrogenase C-terminal domain-like"/>
    <property type="match status" value="1"/>
</dbReference>
<reference evidence="9 10" key="1">
    <citation type="submission" date="2018-03" db="EMBL/GenBank/DDBJ databases">
        <title>Novel Streptomyces sp. from soil.</title>
        <authorList>
            <person name="Tan G.Y.A."/>
            <person name="Lee Z.Y."/>
        </authorList>
    </citation>
    <scope>NUCLEOTIDE SEQUENCE [LARGE SCALE GENOMIC DNA]</scope>
    <source>
        <strain evidence="9 10">ST5x</strain>
    </source>
</reference>
<dbReference type="PANTHER" id="PTHR43884">
    <property type="entry name" value="ACYL-COA DEHYDROGENASE"/>
    <property type="match status" value="1"/>
</dbReference>
<dbReference type="Gene3D" id="2.40.110.10">
    <property type="entry name" value="Butyryl-CoA Dehydrogenase, subunit A, domain 2"/>
    <property type="match status" value="1"/>
</dbReference>
<keyword evidence="4" id="KW-0274">FAD</keyword>
<dbReference type="AlphaFoldDB" id="A0A2S9Q2J0"/>
<evidence type="ECO:0000256" key="1">
    <source>
        <dbReference type="ARBA" id="ARBA00001974"/>
    </source>
</evidence>
<dbReference type="InterPro" id="IPR037069">
    <property type="entry name" value="AcylCoA_DH/ox_N_sf"/>
</dbReference>
<name>A0A2S9Q2J0_9ACTN</name>
<keyword evidence="10" id="KW-1185">Reference proteome</keyword>
<comment type="caution">
    <text evidence="9">The sequence shown here is derived from an EMBL/GenBank/DDBJ whole genome shotgun (WGS) entry which is preliminary data.</text>
</comment>
<protein>
    <submittedName>
        <fullName evidence="9">Acyl-CoA dehydrogenase</fullName>
    </submittedName>
</protein>
<dbReference type="GO" id="GO:0005886">
    <property type="term" value="C:plasma membrane"/>
    <property type="evidence" value="ECO:0007669"/>
    <property type="project" value="TreeGrafter"/>
</dbReference>
<gene>
    <name evidence="9" type="ORF">C6N75_02010</name>
</gene>
<dbReference type="GO" id="GO:0050660">
    <property type="term" value="F:flavin adenine dinucleotide binding"/>
    <property type="evidence" value="ECO:0007669"/>
    <property type="project" value="InterPro"/>
</dbReference>
<feature type="domain" description="Acyl-CoA dehydrogenase/oxidase N-terminal" evidence="8">
    <location>
        <begin position="51"/>
        <end position="136"/>
    </location>
</feature>
<dbReference type="OrthoDB" id="3860847at2"/>
<evidence type="ECO:0000313" key="9">
    <source>
        <dbReference type="EMBL" id="PRH80833.1"/>
    </source>
</evidence>
<dbReference type="InterPro" id="IPR009075">
    <property type="entry name" value="AcylCo_DH/oxidase_C"/>
</dbReference>
<dbReference type="GO" id="GO:0003995">
    <property type="term" value="F:acyl-CoA dehydrogenase activity"/>
    <property type="evidence" value="ECO:0007669"/>
    <property type="project" value="TreeGrafter"/>
</dbReference>
<evidence type="ECO:0000313" key="10">
    <source>
        <dbReference type="Proteomes" id="UP000239322"/>
    </source>
</evidence>
<comment type="similarity">
    <text evidence="2">Belongs to the acyl-CoA dehydrogenase family.</text>
</comment>
<dbReference type="Pfam" id="PF02771">
    <property type="entry name" value="Acyl-CoA_dh_N"/>
    <property type="match status" value="1"/>
</dbReference>
<sequence>MTTAARTAARPAAATGAWEADARARAARLEASLGDPYDAANPHGLRALFDADARHTPPHATERLLADSGLGAELVPLEYGGKLTRADLLARVLRPVFRRDLGLGFGFGITSLFAAAPVWAAGTPEQRRRLAALLAGGHRVAIAHHEPAHANALLRNEFTAAAAPGGGYLLDGRKDVVINAERAAAQVVFARTDPAPGPRSHSVLLLDAAADAPGGGTGRIRKLPRVTTTGMRGALFSGLEFTGFPVPADALVGRTGEGVPLALRTLQVDRGLICGVVTAAADTVLHSAVRAVTTGRTGPVARRWTRPLVGVFADLLACDSMATVVLRALNLLPERTQLAAAAAKYVVPDLLRENLEELATVLGSRGFQWDSPDYGALDKLVRDLPLAGLGQRPQLRHDHRLAGGGAGVAEPGEGQVPHELVE</sequence>
<feature type="transmembrane region" description="Helical" evidence="6">
    <location>
        <begin position="101"/>
        <end position="120"/>
    </location>
</feature>
<evidence type="ECO:0000256" key="5">
    <source>
        <dbReference type="SAM" id="MobiDB-lite"/>
    </source>
</evidence>
<evidence type="ECO:0000256" key="3">
    <source>
        <dbReference type="ARBA" id="ARBA00022630"/>
    </source>
</evidence>
<evidence type="ECO:0000256" key="2">
    <source>
        <dbReference type="ARBA" id="ARBA00009347"/>
    </source>
</evidence>
<dbReference type="EMBL" id="PVLV01000025">
    <property type="protein sequence ID" value="PRH80833.1"/>
    <property type="molecule type" value="Genomic_DNA"/>
</dbReference>
<dbReference type="InterPro" id="IPR046373">
    <property type="entry name" value="Acyl-CoA_Oxase/DH_mid-dom_sf"/>
</dbReference>
<dbReference type="InterPro" id="IPR036250">
    <property type="entry name" value="AcylCo_DH-like_C"/>
</dbReference>
<accession>A0A2S9Q2J0</accession>
<dbReference type="PANTHER" id="PTHR43884:SF19">
    <property type="entry name" value="ACYL-COA DEHYDROGENASE FADE4-RELATED"/>
    <property type="match status" value="1"/>
</dbReference>
<dbReference type="InterPro" id="IPR009100">
    <property type="entry name" value="AcylCoA_DH/oxidase_NM_dom_sf"/>
</dbReference>
<dbReference type="Gene3D" id="1.20.140.10">
    <property type="entry name" value="Butyryl-CoA Dehydrogenase, subunit A, domain 3"/>
    <property type="match status" value="1"/>
</dbReference>